<name>A0A6B8M4N9_9HYPH</name>
<evidence type="ECO:0000313" key="3">
    <source>
        <dbReference type="Proteomes" id="UP000422569"/>
    </source>
</evidence>
<protein>
    <submittedName>
        <fullName evidence="2">Uncharacterized protein</fullName>
    </submittedName>
</protein>
<accession>A0A6B8M4N9</accession>
<organism evidence="2 3">
    <name type="scientific">Methylocystis parvus</name>
    <dbReference type="NCBI Taxonomy" id="134"/>
    <lineage>
        <taxon>Bacteria</taxon>
        <taxon>Pseudomonadati</taxon>
        <taxon>Pseudomonadota</taxon>
        <taxon>Alphaproteobacteria</taxon>
        <taxon>Hyphomicrobiales</taxon>
        <taxon>Methylocystaceae</taxon>
        <taxon>Methylocystis</taxon>
    </lineage>
</organism>
<dbReference type="Proteomes" id="UP000422569">
    <property type="component" value="Chromosome"/>
</dbReference>
<dbReference type="KEGG" id="mpar:F7D14_10695"/>
<proteinExistence type="predicted"/>
<evidence type="ECO:0000256" key="1">
    <source>
        <dbReference type="SAM" id="MobiDB-lite"/>
    </source>
</evidence>
<dbReference type="AlphaFoldDB" id="A0A6B8M4N9"/>
<keyword evidence="3" id="KW-1185">Reference proteome</keyword>
<dbReference type="EMBL" id="CP044331">
    <property type="protein sequence ID" value="QGM97891.1"/>
    <property type="molecule type" value="Genomic_DNA"/>
</dbReference>
<sequence>MRALRSAEGLGVHSRQVASGAKRVRCSPCNSVSTGRRTARASRRVADRGRANCRRWASREWGES</sequence>
<feature type="region of interest" description="Disordered" evidence="1">
    <location>
        <begin position="1"/>
        <end position="43"/>
    </location>
</feature>
<evidence type="ECO:0000313" key="2">
    <source>
        <dbReference type="EMBL" id="QGM97891.1"/>
    </source>
</evidence>
<reference evidence="2 3" key="1">
    <citation type="submission" date="2019-09" db="EMBL/GenBank/DDBJ databases">
        <title>Isolation and complete genome sequencing of Methylocystis species.</title>
        <authorList>
            <person name="Rumah B.L."/>
            <person name="Stead C.E."/>
            <person name="Stevens B.C."/>
            <person name="Minton N.P."/>
            <person name="Grosse-Honebrink A."/>
            <person name="Zhang Y."/>
        </authorList>
    </citation>
    <scope>NUCLEOTIDE SEQUENCE [LARGE SCALE GENOMIC DNA]</scope>
    <source>
        <strain evidence="2 3">BRCS2</strain>
    </source>
</reference>
<gene>
    <name evidence="2" type="ORF">F7D14_10695</name>
</gene>
<dbReference type="NCBIfam" id="TIGR01053">
    <property type="entry name" value="LSD1"/>
    <property type="match status" value="1"/>
</dbReference>